<keyword evidence="9" id="KW-0807">Transducer</keyword>
<dbReference type="Gene3D" id="1.20.1070.10">
    <property type="entry name" value="Rhodopsin 7-helix transmembrane proteins"/>
    <property type="match status" value="1"/>
</dbReference>
<keyword evidence="7 10" id="KW-0472">Membrane</keyword>
<feature type="transmembrane region" description="Helical" evidence="10">
    <location>
        <begin position="284"/>
        <end position="302"/>
    </location>
</feature>
<evidence type="ECO:0000313" key="13">
    <source>
        <dbReference type="RefSeq" id="XP_013784556.1"/>
    </source>
</evidence>
<evidence type="ECO:0000256" key="10">
    <source>
        <dbReference type="SAM" id="Phobius"/>
    </source>
</evidence>
<dbReference type="InterPro" id="IPR000276">
    <property type="entry name" value="GPCR_Rhodpsn"/>
</dbReference>
<keyword evidence="12" id="KW-1185">Reference proteome</keyword>
<dbReference type="CDD" id="cd00637">
    <property type="entry name" value="7tm_classA_rhodopsin-like"/>
    <property type="match status" value="1"/>
</dbReference>
<evidence type="ECO:0000256" key="4">
    <source>
        <dbReference type="ARBA" id="ARBA00022692"/>
    </source>
</evidence>
<sequence>MLSHLLGNIPNNQTFNVTGTYYYYGLPVVVVMSVIIITVMLAAVVGNILVILTVFKQRNLRSKTNVFLVNLAVTDTLTAVLNMPISLITLINGDWIFGDVLCKFNGFTMAMFLICSIQTIMCIAIYKYISITRPFSNAMTSRRIAAIIATIWFWSALCASAPLFGWNKIVYKLGSTQCGPSLPDEWLDYSHSIVINVTNYILPLSVMMFSYYYIFKEIHEHTHRMIKTSNFTLENSLVQQKSVTVTLFLVMTCFLLCWTPYVTYSTSVAFVRDKHIIPVIFNPLGYWCGYLNSACNPIIYALRNPSFRQGYMDILCGRSNDPLKPSKDNARHKVGLRSQPKYPVLSTTNFLRKHDQYSPRTSLFDIVDTTRGSWSPLHISEKTHLERRFGLIKGLGTIQLNSRNAASLTGINDHGHIQTLKIKNLDSDYHLACAPHVPCDQNVRYPINSVLVRQIGVNERGLHAAINEYAPRCLSDPNLSKSKTVELQQDSADEEFTKL</sequence>
<name>A0ABM1BLR3_LIMPO</name>
<evidence type="ECO:0000256" key="7">
    <source>
        <dbReference type="ARBA" id="ARBA00023136"/>
    </source>
</evidence>
<evidence type="ECO:0000256" key="9">
    <source>
        <dbReference type="ARBA" id="ARBA00023224"/>
    </source>
</evidence>
<comment type="similarity">
    <text evidence="2">Belongs to the G-protein coupled receptor 1 family.</text>
</comment>
<dbReference type="PRINTS" id="PR00237">
    <property type="entry name" value="GPCRRHODOPSN"/>
</dbReference>
<protein>
    <submittedName>
        <fullName evidence="13">Histamine H2 receptor-like</fullName>
    </submittedName>
</protein>
<organism evidence="12 13">
    <name type="scientific">Limulus polyphemus</name>
    <name type="common">Atlantic horseshoe crab</name>
    <dbReference type="NCBI Taxonomy" id="6850"/>
    <lineage>
        <taxon>Eukaryota</taxon>
        <taxon>Metazoa</taxon>
        <taxon>Ecdysozoa</taxon>
        <taxon>Arthropoda</taxon>
        <taxon>Chelicerata</taxon>
        <taxon>Merostomata</taxon>
        <taxon>Xiphosura</taxon>
        <taxon>Limulidae</taxon>
        <taxon>Limulus</taxon>
    </lineage>
</organism>
<feature type="domain" description="G-protein coupled receptors family 1 profile" evidence="11">
    <location>
        <begin position="46"/>
        <end position="300"/>
    </location>
</feature>
<proteinExistence type="inferred from homology"/>
<feature type="transmembrane region" description="Helical" evidence="10">
    <location>
        <begin position="67"/>
        <end position="92"/>
    </location>
</feature>
<dbReference type="PANTHER" id="PTHR22752">
    <property type="entry name" value="G PROTEIN-COUPLED RECEPTOR"/>
    <property type="match status" value="1"/>
</dbReference>
<feature type="transmembrane region" description="Helical" evidence="10">
    <location>
        <begin position="243"/>
        <end position="264"/>
    </location>
</feature>
<feature type="transmembrane region" description="Helical" evidence="10">
    <location>
        <begin position="104"/>
        <end position="126"/>
    </location>
</feature>
<keyword evidence="8" id="KW-0675">Receptor</keyword>
<dbReference type="Pfam" id="PF00001">
    <property type="entry name" value="7tm_1"/>
    <property type="match status" value="1"/>
</dbReference>
<evidence type="ECO:0000256" key="5">
    <source>
        <dbReference type="ARBA" id="ARBA00022989"/>
    </source>
</evidence>
<comment type="subcellular location">
    <subcellularLocation>
        <location evidence="1">Cell membrane</location>
        <topology evidence="1">Multi-pass membrane protein</topology>
    </subcellularLocation>
</comment>
<keyword evidence="4 10" id="KW-0812">Transmembrane</keyword>
<dbReference type="SUPFAM" id="SSF81321">
    <property type="entry name" value="Family A G protein-coupled receptor-like"/>
    <property type="match status" value="1"/>
</dbReference>
<accession>A0ABM1BLR3</accession>
<dbReference type="Proteomes" id="UP000694941">
    <property type="component" value="Unplaced"/>
</dbReference>
<keyword evidence="3" id="KW-1003">Cell membrane</keyword>
<dbReference type="PANTHER" id="PTHR22752:SF14">
    <property type="entry name" value="G-PROTEIN COUPLED RECEPTORS FAMILY 1 PROFILE DOMAIN-CONTAINING PROTEIN"/>
    <property type="match status" value="1"/>
</dbReference>
<feature type="transmembrane region" description="Helical" evidence="10">
    <location>
        <begin position="193"/>
        <end position="215"/>
    </location>
</feature>
<dbReference type="GeneID" id="106468667"/>
<gene>
    <name evidence="13" type="primary">LOC106468667</name>
</gene>
<evidence type="ECO:0000256" key="2">
    <source>
        <dbReference type="ARBA" id="ARBA00010663"/>
    </source>
</evidence>
<keyword evidence="5 10" id="KW-1133">Transmembrane helix</keyword>
<evidence type="ECO:0000256" key="8">
    <source>
        <dbReference type="ARBA" id="ARBA00023170"/>
    </source>
</evidence>
<evidence type="ECO:0000256" key="6">
    <source>
        <dbReference type="ARBA" id="ARBA00023040"/>
    </source>
</evidence>
<evidence type="ECO:0000313" key="12">
    <source>
        <dbReference type="Proteomes" id="UP000694941"/>
    </source>
</evidence>
<reference evidence="13" key="1">
    <citation type="submission" date="2025-08" db="UniProtKB">
        <authorList>
            <consortium name="RefSeq"/>
        </authorList>
    </citation>
    <scope>IDENTIFICATION</scope>
    <source>
        <tissue evidence="13">Muscle</tissue>
    </source>
</reference>
<feature type="transmembrane region" description="Helical" evidence="10">
    <location>
        <begin position="22"/>
        <end position="55"/>
    </location>
</feature>
<dbReference type="RefSeq" id="XP_013784556.1">
    <property type="nucleotide sequence ID" value="XM_013929102.2"/>
</dbReference>
<dbReference type="InterPro" id="IPR017452">
    <property type="entry name" value="GPCR_Rhodpsn_7TM"/>
</dbReference>
<evidence type="ECO:0000256" key="3">
    <source>
        <dbReference type="ARBA" id="ARBA00022475"/>
    </source>
</evidence>
<feature type="transmembrane region" description="Helical" evidence="10">
    <location>
        <begin position="146"/>
        <end position="166"/>
    </location>
</feature>
<evidence type="ECO:0000259" key="11">
    <source>
        <dbReference type="PROSITE" id="PS50262"/>
    </source>
</evidence>
<keyword evidence="6" id="KW-0297">G-protein coupled receptor</keyword>
<dbReference type="PROSITE" id="PS50262">
    <property type="entry name" value="G_PROTEIN_RECEP_F1_2"/>
    <property type="match status" value="1"/>
</dbReference>
<evidence type="ECO:0000256" key="1">
    <source>
        <dbReference type="ARBA" id="ARBA00004651"/>
    </source>
</evidence>